<dbReference type="EMBL" id="VWPJ01000003">
    <property type="protein sequence ID" value="KAA5606618.1"/>
    <property type="molecule type" value="Genomic_DNA"/>
</dbReference>
<name>A0A5M6IGA9_9PROT</name>
<feature type="domain" description="Glucose-methanol-choline oxidoreductase N-terminal" evidence="8">
    <location>
        <begin position="86"/>
        <end position="109"/>
    </location>
</feature>
<dbReference type="PANTHER" id="PTHR11552">
    <property type="entry name" value="GLUCOSE-METHANOL-CHOLINE GMC OXIDOREDUCTASE"/>
    <property type="match status" value="1"/>
</dbReference>
<dbReference type="Gene3D" id="3.30.560.10">
    <property type="entry name" value="Glucose Oxidase, domain 3"/>
    <property type="match status" value="1"/>
</dbReference>
<dbReference type="PANTHER" id="PTHR11552:SF147">
    <property type="entry name" value="CHOLINE DEHYDROGENASE, MITOCHONDRIAL"/>
    <property type="match status" value="1"/>
</dbReference>
<dbReference type="OrthoDB" id="9785276at2"/>
<feature type="domain" description="Glucose-methanol-choline oxidoreductase N-terminal" evidence="9">
    <location>
        <begin position="259"/>
        <end position="273"/>
    </location>
</feature>
<comment type="cofactor">
    <cofactor evidence="1 5">
        <name>FAD</name>
        <dbReference type="ChEBI" id="CHEBI:57692"/>
    </cofactor>
</comment>
<protein>
    <submittedName>
        <fullName evidence="10">FAD-binding protein</fullName>
    </submittedName>
</protein>
<dbReference type="GO" id="GO:0016614">
    <property type="term" value="F:oxidoreductase activity, acting on CH-OH group of donors"/>
    <property type="evidence" value="ECO:0007669"/>
    <property type="project" value="InterPro"/>
</dbReference>
<comment type="caution">
    <text evidence="10">The sequence shown here is derived from an EMBL/GenBank/DDBJ whole genome shotgun (WGS) entry which is preliminary data.</text>
</comment>
<evidence type="ECO:0000256" key="1">
    <source>
        <dbReference type="ARBA" id="ARBA00001974"/>
    </source>
</evidence>
<dbReference type="SUPFAM" id="SSF51905">
    <property type="entry name" value="FAD/NAD(P)-binding domain"/>
    <property type="match status" value="1"/>
</dbReference>
<evidence type="ECO:0000256" key="7">
    <source>
        <dbReference type="SAM" id="MobiDB-lite"/>
    </source>
</evidence>
<evidence type="ECO:0000256" key="3">
    <source>
        <dbReference type="ARBA" id="ARBA00022630"/>
    </source>
</evidence>
<dbReference type="Pfam" id="PF00732">
    <property type="entry name" value="GMC_oxred_N"/>
    <property type="match status" value="1"/>
</dbReference>
<dbReference type="AlphaFoldDB" id="A0A5M6IGA9"/>
<dbReference type="InterPro" id="IPR000172">
    <property type="entry name" value="GMC_OxRdtase_N"/>
</dbReference>
<evidence type="ECO:0000256" key="6">
    <source>
        <dbReference type="RuleBase" id="RU003968"/>
    </source>
</evidence>
<dbReference type="Gene3D" id="3.50.50.60">
    <property type="entry name" value="FAD/NAD(P)-binding domain"/>
    <property type="match status" value="1"/>
</dbReference>
<evidence type="ECO:0000313" key="10">
    <source>
        <dbReference type="EMBL" id="KAA5606618.1"/>
    </source>
</evidence>
<proteinExistence type="inferred from homology"/>
<dbReference type="InterPro" id="IPR007867">
    <property type="entry name" value="GMC_OxRtase_C"/>
</dbReference>
<dbReference type="Pfam" id="PF05199">
    <property type="entry name" value="GMC_oxred_C"/>
    <property type="match status" value="1"/>
</dbReference>
<evidence type="ECO:0000256" key="5">
    <source>
        <dbReference type="PIRSR" id="PIRSR000137-2"/>
    </source>
</evidence>
<dbReference type="PIRSF" id="PIRSF000137">
    <property type="entry name" value="Alcohol_oxidase"/>
    <property type="match status" value="1"/>
</dbReference>
<reference evidence="10 11" key="1">
    <citation type="submission" date="2019-09" db="EMBL/GenBank/DDBJ databases">
        <title>Genome sequence of Roseospira marina, one of the more divergent members of the non-sulfur purple photosynthetic bacterial family, the Rhodospirillaceae.</title>
        <authorList>
            <person name="Meyer T."/>
            <person name="Kyndt J."/>
        </authorList>
    </citation>
    <scope>NUCLEOTIDE SEQUENCE [LARGE SCALE GENOMIC DNA]</scope>
    <source>
        <strain evidence="10 11">DSM 15113</strain>
    </source>
</reference>
<evidence type="ECO:0000259" key="9">
    <source>
        <dbReference type="PROSITE" id="PS00624"/>
    </source>
</evidence>
<keyword evidence="4 5" id="KW-0274">FAD</keyword>
<dbReference type="PROSITE" id="PS00623">
    <property type="entry name" value="GMC_OXRED_1"/>
    <property type="match status" value="1"/>
</dbReference>
<dbReference type="SUPFAM" id="SSF54373">
    <property type="entry name" value="FAD-linked reductases, C-terminal domain"/>
    <property type="match status" value="1"/>
</dbReference>
<evidence type="ECO:0000259" key="8">
    <source>
        <dbReference type="PROSITE" id="PS00623"/>
    </source>
</evidence>
<dbReference type="Proteomes" id="UP000324065">
    <property type="component" value="Unassembled WGS sequence"/>
</dbReference>
<evidence type="ECO:0000313" key="11">
    <source>
        <dbReference type="Proteomes" id="UP000324065"/>
    </source>
</evidence>
<evidence type="ECO:0000256" key="2">
    <source>
        <dbReference type="ARBA" id="ARBA00010790"/>
    </source>
</evidence>
<dbReference type="InterPro" id="IPR012132">
    <property type="entry name" value="GMC_OxRdtase"/>
</dbReference>
<keyword evidence="3 6" id="KW-0285">Flavoprotein</keyword>
<dbReference type="GO" id="GO:0050660">
    <property type="term" value="F:flavin adenine dinucleotide binding"/>
    <property type="evidence" value="ECO:0007669"/>
    <property type="project" value="InterPro"/>
</dbReference>
<feature type="binding site" evidence="5">
    <location>
        <position position="224"/>
    </location>
    <ligand>
        <name>FAD</name>
        <dbReference type="ChEBI" id="CHEBI:57692"/>
    </ligand>
</feature>
<gene>
    <name evidence="10" type="ORF">F1188_04570</name>
</gene>
<keyword evidence="11" id="KW-1185">Reference proteome</keyword>
<dbReference type="InterPro" id="IPR036188">
    <property type="entry name" value="FAD/NAD-bd_sf"/>
</dbReference>
<accession>A0A5M6IGA9</accession>
<sequence length="539" mass="57983">MTADALGSFDYIIVGGGTAGCVLANRLSASGRHSVLLLEAGGEASSPWIAIPAGFYKLLTNPRYNWNFQTEPEPGTMNRAIAIPRGKGLGGSTLINGMIWVQGQPGDYDGWAQQGCPGWRFDDVAPIFRRLERYVGPAGATPRGRHGPVDIREVVERPAIGTAFLEAAAAAGHPLNPDYNGARQDGFGYYQVNQRGGRRADAARAYLAPARTRPNLTVRTGVHVTGLTLENGRATGVTARQDGRTVAFKATSEVILAAGAIQSPQILELSGIGDPAILGPLGLPVRVAAPGVGANYLDHFCTRLNWRVTRPMTLNEDTRGLRLVGHVLRYLLARRGILTFGTGLGYGFVRTRADLDGPDAQFFFMHASYANAAERKLEPHPGMTLGVTQLRPTSRGSVHARSPDPLDAPAIRPNMLDAEEDQRCMIDAMRLGRTVMEQAPLTPFRAYEMSPGDACQTDADWLAFARETGQTIYHSAGTCRMGTDPGAVVDHRLRVRGVENLRVIDASVMPAMVSGNTQAAVFMIAEKGSDMVLADARTR</sequence>
<comment type="similarity">
    <text evidence="2 6">Belongs to the GMC oxidoreductase family.</text>
</comment>
<dbReference type="RefSeq" id="WP_150061219.1">
    <property type="nucleotide sequence ID" value="NZ_JACHII010000005.1"/>
</dbReference>
<organism evidence="10 11">
    <name type="scientific">Roseospira marina</name>
    <dbReference type="NCBI Taxonomy" id="140057"/>
    <lineage>
        <taxon>Bacteria</taxon>
        <taxon>Pseudomonadati</taxon>
        <taxon>Pseudomonadota</taxon>
        <taxon>Alphaproteobacteria</taxon>
        <taxon>Rhodospirillales</taxon>
        <taxon>Rhodospirillaceae</taxon>
        <taxon>Roseospira</taxon>
    </lineage>
</organism>
<evidence type="ECO:0000256" key="4">
    <source>
        <dbReference type="ARBA" id="ARBA00022827"/>
    </source>
</evidence>
<feature type="region of interest" description="Disordered" evidence="7">
    <location>
        <begin position="392"/>
        <end position="411"/>
    </location>
</feature>
<dbReference type="PROSITE" id="PS00624">
    <property type="entry name" value="GMC_OXRED_2"/>
    <property type="match status" value="1"/>
</dbReference>